<proteinExistence type="predicted"/>
<sequence length="132" mass="15219">MDHQQVHDYLLAKPCTSVSQPFGEGVDVYKVKDRMFATLALGKMGKEDDEHRHWRVNLKCDPDEAQALRDIFSAVLPGYHMNKKLWNTVMLDGSIPTGELERMMDNSFHLVVEKMPKKCRKNSKKIYGVEHS</sequence>
<dbReference type="Proteomes" id="UP000660708">
    <property type="component" value="Unassembled WGS sequence"/>
</dbReference>
<name>A0A8I0T362_9GAMM</name>
<dbReference type="InterPro" id="IPR038056">
    <property type="entry name" value="YjbR-like_sf"/>
</dbReference>
<dbReference type="PANTHER" id="PTHR35145">
    <property type="entry name" value="CYTOPLASMIC PROTEIN-RELATED"/>
    <property type="match status" value="1"/>
</dbReference>
<dbReference type="Pfam" id="PF04237">
    <property type="entry name" value="YjbR"/>
    <property type="match status" value="1"/>
</dbReference>
<reference evidence="1 2" key="1">
    <citation type="submission" date="2015-06" db="EMBL/GenBank/DDBJ databases">
        <title>Genome sequence of Pseudoalteromonas peptidolytica.</title>
        <authorList>
            <person name="Xie B.-B."/>
            <person name="Rong J.-C."/>
            <person name="Qin Q.-L."/>
            <person name="Zhang Y.-Z."/>
        </authorList>
    </citation>
    <scope>NUCLEOTIDE SEQUENCE [LARGE SCALE GENOMIC DNA]</scope>
    <source>
        <strain evidence="1 2">F12-50-A1</strain>
    </source>
</reference>
<gene>
    <name evidence="1" type="ORF">PPEP_a0507</name>
</gene>
<evidence type="ECO:0000313" key="1">
    <source>
        <dbReference type="EMBL" id="MBE0345600.1"/>
    </source>
</evidence>
<keyword evidence="2" id="KW-1185">Reference proteome</keyword>
<comment type="caution">
    <text evidence="1">The sequence shown here is derived from an EMBL/GenBank/DDBJ whole genome shotgun (WGS) entry which is preliminary data.</text>
</comment>
<dbReference type="RefSeq" id="WP_147389790.1">
    <property type="nucleotide sequence ID" value="NZ_AQHF01000020.1"/>
</dbReference>
<dbReference type="EMBL" id="AQHF01000020">
    <property type="protein sequence ID" value="MBE0345600.1"/>
    <property type="molecule type" value="Genomic_DNA"/>
</dbReference>
<dbReference type="Gene3D" id="3.90.1150.30">
    <property type="match status" value="1"/>
</dbReference>
<organism evidence="1 2">
    <name type="scientific">Pseudoalteromonas peptidolytica F12-50-A1</name>
    <dbReference type="NCBI Taxonomy" id="1315280"/>
    <lineage>
        <taxon>Bacteria</taxon>
        <taxon>Pseudomonadati</taxon>
        <taxon>Pseudomonadota</taxon>
        <taxon>Gammaproteobacteria</taxon>
        <taxon>Alteromonadales</taxon>
        <taxon>Pseudoalteromonadaceae</taxon>
        <taxon>Pseudoalteromonas</taxon>
    </lineage>
</organism>
<dbReference type="SUPFAM" id="SSF142906">
    <property type="entry name" value="YjbR-like"/>
    <property type="match status" value="1"/>
</dbReference>
<protein>
    <recommendedName>
        <fullName evidence="3">MmcQ/YjbR family DNA-binding protein</fullName>
    </recommendedName>
</protein>
<evidence type="ECO:0008006" key="3">
    <source>
        <dbReference type="Google" id="ProtNLM"/>
    </source>
</evidence>
<evidence type="ECO:0000313" key="2">
    <source>
        <dbReference type="Proteomes" id="UP000660708"/>
    </source>
</evidence>
<dbReference type="InterPro" id="IPR007351">
    <property type="entry name" value="YjbR"/>
</dbReference>
<dbReference type="InterPro" id="IPR058532">
    <property type="entry name" value="YjbR/MT2646/Rv2570-like"/>
</dbReference>
<accession>A0A8I0T362</accession>
<dbReference type="AlphaFoldDB" id="A0A8I0T362"/>
<dbReference type="PANTHER" id="PTHR35145:SF1">
    <property type="entry name" value="CYTOPLASMIC PROTEIN"/>
    <property type="match status" value="1"/>
</dbReference>